<accession>A0A833L0F2</accession>
<feature type="domain" description="Multidrug resistance protein MdtA-like barrel-sandwich hybrid" evidence="2">
    <location>
        <begin position="61"/>
        <end position="156"/>
    </location>
</feature>
<evidence type="ECO:0000313" key="4">
    <source>
        <dbReference type="EMBL" id="KAF0133730.1"/>
    </source>
</evidence>
<dbReference type="Gene3D" id="2.40.420.20">
    <property type="match status" value="1"/>
</dbReference>
<keyword evidence="1" id="KW-1133">Transmembrane helix</keyword>
<proteinExistence type="predicted"/>
<organism evidence="4 5">
    <name type="scientific">Candidatus Saganbacteria bacterium</name>
    <dbReference type="NCBI Taxonomy" id="2575572"/>
    <lineage>
        <taxon>Bacteria</taxon>
        <taxon>Bacillati</taxon>
        <taxon>Saganbacteria</taxon>
    </lineage>
</organism>
<dbReference type="AlphaFoldDB" id="A0A833L0F2"/>
<evidence type="ECO:0000256" key="1">
    <source>
        <dbReference type="SAM" id="Phobius"/>
    </source>
</evidence>
<dbReference type="Proteomes" id="UP000488506">
    <property type="component" value="Unassembled WGS sequence"/>
</dbReference>
<dbReference type="InterPro" id="IPR058636">
    <property type="entry name" value="Beta-barrel_YknX"/>
</dbReference>
<comment type="caution">
    <text evidence="4">The sequence shown here is derived from an EMBL/GenBank/DDBJ whole genome shotgun (WGS) entry which is preliminary data.</text>
</comment>
<dbReference type="GO" id="GO:1990281">
    <property type="term" value="C:efflux pump complex"/>
    <property type="evidence" value="ECO:0007669"/>
    <property type="project" value="TreeGrafter"/>
</dbReference>
<dbReference type="EMBL" id="WPAF01000019">
    <property type="protein sequence ID" value="KAF0133730.1"/>
    <property type="molecule type" value="Genomic_DNA"/>
</dbReference>
<reference evidence="4 5" key="1">
    <citation type="submission" date="2019-12" db="EMBL/GenBank/DDBJ databases">
        <authorList>
            <person name="Wolfe R."/>
            <person name="Danczak R."/>
            <person name="Wilkins M."/>
        </authorList>
    </citation>
    <scope>NUCLEOTIDE SEQUENCE [LARGE SCALE GENOMIC DNA]</scope>
    <source>
        <strain evidence="4">X2_MaxBin.013</strain>
    </source>
</reference>
<dbReference type="Pfam" id="PF25990">
    <property type="entry name" value="Beta-barrel_YknX"/>
    <property type="match status" value="1"/>
</dbReference>
<evidence type="ECO:0000259" key="3">
    <source>
        <dbReference type="Pfam" id="PF25990"/>
    </source>
</evidence>
<dbReference type="SUPFAM" id="SSF111369">
    <property type="entry name" value="HlyD-like secretion proteins"/>
    <property type="match status" value="1"/>
</dbReference>
<dbReference type="InterPro" id="IPR058625">
    <property type="entry name" value="MdtA-like_BSH"/>
</dbReference>
<keyword evidence="1" id="KW-0472">Membrane</keyword>
<dbReference type="Gene3D" id="2.40.50.100">
    <property type="match status" value="1"/>
</dbReference>
<dbReference type="GO" id="GO:0015562">
    <property type="term" value="F:efflux transmembrane transporter activity"/>
    <property type="evidence" value="ECO:0007669"/>
    <property type="project" value="TreeGrafter"/>
</dbReference>
<dbReference type="Gene3D" id="2.40.30.170">
    <property type="match status" value="1"/>
</dbReference>
<dbReference type="Pfam" id="PF25917">
    <property type="entry name" value="BSH_RND"/>
    <property type="match status" value="1"/>
</dbReference>
<feature type="domain" description="YknX-like beta-barrel" evidence="3">
    <location>
        <begin position="163"/>
        <end position="245"/>
    </location>
</feature>
<evidence type="ECO:0000259" key="2">
    <source>
        <dbReference type="Pfam" id="PF25917"/>
    </source>
</evidence>
<gene>
    <name evidence="4" type="ORF">FD145_1120</name>
</gene>
<evidence type="ECO:0000313" key="5">
    <source>
        <dbReference type="Proteomes" id="UP000488506"/>
    </source>
</evidence>
<feature type="transmembrane region" description="Helical" evidence="1">
    <location>
        <begin position="7"/>
        <end position="26"/>
    </location>
</feature>
<sequence length="323" mass="35722">MKNKKMLWILLVLAVILVLYFSIKWWNRDVVAVKTAVASRGTIEAVVSASGVVDAPVYALGTKMGGKISEWKVKEGTNVKKGQLVAVFDNFEQARNDFERTEQLYDEGAASKQAYDAAKTIYESSRIVAPADGIVAKINFLEGETVVPGAPAVTIVNYEKSWVETQIDEIDIANLKIGDKVAITTDVYPDKVFEGEIYWIAPLAELRKVGGRVKMDEESYVFLSKIKFLGNHDELKVNMSVNVDVVTKKVDNALIISRETLVSRGEEITVFAVRKGRVFQVPIKTGIRSYTSVEVLSGLTEGDVIALSNGTKLKDNGRIKIER</sequence>
<keyword evidence="1" id="KW-0812">Transmembrane</keyword>
<name>A0A833L0F2_UNCSA</name>
<dbReference type="PANTHER" id="PTHR30469">
    <property type="entry name" value="MULTIDRUG RESISTANCE PROTEIN MDTA"/>
    <property type="match status" value="1"/>
</dbReference>
<protein>
    <submittedName>
        <fullName evidence="4">RND family efflux transporter MFP subunit</fullName>
    </submittedName>
</protein>